<dbReference type="CDD" id="cd06127">
    <property type="entry name" value="DEDDh"/>
    <property type="match status" value="1"/>
</dbReference>
<reference evidence="5 6" key="1">
    <citation type="journal article" date="2014" name="Genome Announc.">
        <title>Draft Genome Sequences of Marine Flavobacterium Algibacter lectus Strains SS8 and NR4.</title>
        <authorList>
            <person name="Takatani N."/>
            <person name="Nakanishi M."/>
            <person name="Meirelles P."/>
            <person name="Mino S."/>
            <person name="Suda W."/>
            <person name="Oshima K."/>
            <person name="Hattori M."/>
            <person name="Ohkuma M."/>
            <person name="Hosokawa M."/>
            <person name="Miyashita K."/>
            <person name="Thompson F.L."/>
            <person name="Niwa A."/>
            <person name="Sawabe T."/>
            <person name="Sawabe T."/>
        </authorList>
    </citation>
    <scope>NUCLEOTIDE SEQUENCE [LARGE SCALE GENOMIC DNA]</scope>
    <source>
        <strain evidence="6">JCM19274</strain>
    </source>
</reference>
<evidence type="ECO:0000256" key="3">
    <source>
        <dbReference type="ARBA" id="ARBA00022839"/>
    </source>
</evidence>
<keyword evidence="3" id="KW-0269">Exonuclease</keyword>
<dbReference type="Pfam" id="PF02811">
    <property type="entry name" value="PHP"/>
    <property type="match status" value="1"/>
</dbReference>
<dbReference type="PANTHER" id="PTHR30231">
    <property type="entry name" value="DNA POLYMERASE III SUBUNIT EPSILON"/>
    <property type="match status" value="1"/>
</dbReference>
<evidence type="ECO:0000256" key="2">
    <source>
        <dbReference type="ARBA" id="ARBA00022801"/>
    </source>
</evidence>
<dbReference type="SUPFAM" id="SSF53098">
    <property type="entry name" value="Ribonuclease H-like"/>
    <property type="match status" value="1"/>
</dbReference>
<keyword evidence="2" id="KW-0378">Hydrolase</keyword>
<dbReference type="Pfam" id="PF00929">
    <property type="entry name" value="RNase_T"/>
    <property type="match status" value="1"/>
</dbReference>
<feature type="domain" description="Exonuclease" evidence="4">
    <location>
        <begin position="1"/>
        <end position="192"/>
    </location>
</feature>
<evidence type="ECO:0000313" key="5">
    <source>
        <dbReference type="EMBL" id="GAL79089.1"/>
    </source>
</evidence>
<keyword evidence="5" id="KW-0808">Transferase</keyword>
<dbReference type="SMART" id="SM00479">
    <property type="entry name" value="EXOIII"/>
    <property type="match status" value="1"/>
</dbReference>
<keyword evidence="5" id="KW-0548">Nucleotidyltransferase</keyword>
<dbReference type="GO" id="GO:0003887">
    <property type="term" value="F:DNA-directed DNA polymerase activity"/>
    <property type="evidence" value="ECO:0007669"/>
    <property type="project" value="UniProtKB-EC"/>
</dbReference>
<sequence length="313" mass="34880">MYLIFDTETTGLPKRWDAPITDTDNWPRCIQIAWQLHDDMGNCIEHQDYLVKPEGFNIPYDAEKIHGISTELAEEQGIPLAEVLEKFNEALGKTKFVVGQNVKFDLNIMGAEFVRGDVENPLQELPVLDTCTEHTAKLCEIPGGRYGKFKLPTLSELHEHLFGVGFSEAHNATADVEATTRCFFELVRLGQYTKEQLDVDPEYFQSFNEANPATIDLIGLKHINLKRESAKILARIKKSESSGLSSEDIKQNVSALADVDFVHLHNHSQFSVLQSTMGVADIVSAAAEYNMEAVALTDHANMMGGFSLCECGK</sequence>
<dbReference type="Gene3D" id="3.20.20.140">
    <property type="entry name" value="Metal-dependent hydrolases"/>
    <property type="match status" value="1"/>
</dbReference>
<keyword evidence="1" id="KW-0540">Nuclease</keyword>
<evidence type="ECO:0000259" key="4">
    <source>
        <dbReference type="SMART" id="SM00479"/>
    </source>
</evidence>
<dbReference type="GO" id="GO:0003676">
    <property type="term" value="F:nucleic acid binding"/>
    <property type="evidence" value="ECO:0007669"/>
    <property type="project" value="InterPro"/>
</dbReference>
<dbReference type="InterPro" id="IPR012337">
    <property type="entry name" value="RNaseH-like_sf"/>
</dbReference>
<comment type="caution">
    <text evidence="5">The sequence shown here is derived from an EMBL/GenBank/DDBJ whole genome shotgun (WGS) entry which is preliminary data.</text>
</comment>
<dbReference type="AlphaFoldDB" id="A0A090WUP5"/>
<gene>
    <name evidence="5" type="ORF">JCM19274_4174</name>
</gene>
<dbReference type="SUPFAM" id="SSF89550">
    <property type="entry name" value="PHP domain-like"/>
    <property type="match status" value="1"/>
</dbReference>
<name>A0A090WUP5_9FLAO</name>
<dbReference type="EMBL" id="BBNU01000005">
    <property type="protein sequence ID" value="GAL79089.1"/>
    <property type="molecule type" value="Genomic_DNA"/>
</dbReference>
<accession>A0A090WUP5</accession>
<dbReference type="Gene3D" id="3.30.420.10">
    <property type="entry name" value="Ribonuclease H-like superfamily/Ribonuclease H"/>
    <property type="match status" value="1"/>
</dbReference>
<proteinExistence type="predicted"/>
<dbReference type="InterPro" id="IPR016195">
    <property type="entry name" value="Pol/histidinol_Pase-like"/>
</dbReference>
<protein>
    <submittedName>
        <fullName evidence="5">DNA polymerase III alpha subunit</fullName>
        <ecNumber evidence="5">2.7.7.7</ecNumber>
    </submittedName>
</protein>
<dbReference type="EC" id="2.7.7.7" evidence="5"/>
<organism evidence="5 6">
    <name type="scientific">Algibacter lectus</name>
    <dbReference type="NCBI Taxonomy" id="221126"/>
    <lineage>
        <taxon>Bacteria</taxon>
        <taxon>Pseudomonadati</taxon>
        <taxon>Bacteroidota</taxon>
        <taxon>Flavobacteriia</taxon>
        <taxon>Flavobacteriales</taxon>
        <taxon>Flavobacteriaceae</taxon>
        <taxon>Algibacter</taxon>
    </lineage>
</organism>
<dbReference type="InterPro" id="IPR036397">
    <property type="entry name" value="RNaseH_sf"/>
</dbReference>
<dbReference type="Proteomes" id="UP000029643">
    <property type="component" value="Unassembled WGS sequence"/>
</dbReference>
<dbReference type="InterPro" id="IPR013520">
    <property type="entry name" value="Ribonucl_H"/>
</dbReference>
<dbReference type="PANTHER" id="PTHR30231:SF4">
    <property type="entry name" value="PROTEIN NEN2"/>
    <property type="match status" value="1"/>
</dbReference>
<evidence type="ECO:0000313" key="6">
    <source>
        <dbReference type="Proteomes" id="UP000029643"/>
    </source>
</evidence>
<evidence type="ECO:0000256" key="1">
    <source>
        <dbReference type="ARBA" id="ARBA00022722"/>
    </source>
</evidence>
<dbReference type="GO" id="GO:0008408">
    <property type="term" value="F:3'-5' exonuclease activity"/>
    <property type="evidence" value="ECO:0007669"/>
    <property type="project" value="TreeGrafter"/>
</dbReference>
<dbReference type="InterPro" id="IPR004013">
    <property type="entry name" value="PHP_dom"/>
</dbReference>